<protein>
    <recommendedName>
        <fullName evidence="2">Serine acetyltransferase</fullName>
    </recommendedName>
</protein>
<dbReference type="GO" id="GO:0009001">
    <property type="term" value="F:serine O-acetyltransferase activity"/>
    <property type="evidence" value="ECO:0007669"/>
    <property type="project" value="InterPro"/>
</dbReference>
<dbReference type="AlphaFoldDB" id="E7RDS3"/>
<dbReference type="Proteomes" id="UP000003052">
    <property type="component" value="Unassembled WGS sequence"/>
</dbReference>
<dbReference type="InterPro" id="IPR001451">
    <property type="entry name" value="Hexapep"/>
</dbReference>
<dbReference type="GO" id="GO:0006535">
    <property type="term" value="P:cysteine biosynthetic process from serine"/>
    <property type="evidence" value="ECO:0007669"/>
    <property type="project" value="InterPro"/>
</dbReference>
<sequence>MRKAEKILQLSIKSYNDKKIKKAKFYNMILRTVFGCDILYSSKINETVELVHNGLGCVFHPDVKIEENCKIYQNVTLGGNGKKVGGKTINRGGPILRKNVVVFAGACVLGPITIGENSIIGANAVVTKDVPPNSLAVGVPAVIKTKNSEYNSD</sequence>
<evidence type="ECO:0000256" key="1">
    <source>
        <dbReference type="ARBA" id="ARBA00007274"/>
    </source>
</evidence>
<reference evidence="5 6" key="1">
    <citation type="journal article" date="2011" name="J. Bacteriol.">
        <title>The Draft Genome of Planococcus donghaensis MPA1U2 Reveals Nonsporulation Pathways Controlled by a Conserved Spo0A Regulon.</title>
        <authorList>
            <person name="Pearson M.D."/>
            <person name="Noller H.F."/>
        </authorList>
    </citation>
    <scope>NUCLEOTIDE SEQUENCE [LARGE SCALE GENOMIC DNA]</scope>
    <source>
        <strain evidence="5 6">MPA1U2</strain>
    </source>
</reference>
<keyword evidence="4" id="KW-0012">Acyltransferase</keyword>
<name>E7RDS3_9BACL</name>
<dbReference type="GO" id="GO:0005737">
    <property type="term" value="C:cytoplasm"/>
    <property type="evidence" value="ECO:0007669"/>
    <property type="project" value="InterPro"/>
</dbReference>
<dbReference type="RefSeq" id="WP_008428796.1">
    <property type="nucleotide sequence ID" value="NZ_AEPB01000010.1"/>
</dbReference>
<dbReference type="Gene3D" id="2.160.10.10">
    <property type="entry name" value="Hexapeptide repeat proteins"/>
    <property type="match status" value="1"/>
</dbReference>
<dbReference type="OrthoDB" id="9782926at2"/>
<comment type="similarity">
    <text evidence="1">Belongs to the transferase hexapeptide repeat family.</text>
</comment>
<gene>
    <name evidence="5" type="ORF">GPDM_03005</name>
</gene>
<evidence type="ECO:0000313" key="5">
    <source>
        <dbReference type="EMBL" id="EGA90829.1"/>
    </source>
</evidence>
<dbReference type="eggNOG" id="COG1045">
    <property type="taxonomic scope" value="Bacteria"/>
</dbReference>
<proteinExistence type="inferred from homology"/>
<dbReference type="InterPro" id="IPR005881">
    <property type="entry name" value="Ser_O-AcTrfase"/>
</dbReference>
<keyword evidence="3 5" id="KW-0808">Transferase</keyword>
<dbReference type="PIRSF" id="PIRSF000441">
    <property type="entry name" value="CysE"/>
    <property type="match status" value="1"/>
</dbReference>
<dbReference type="PANTHER" id="PTHR42811">
    <property type="entry name" value="SERINE ACETYLTRANSFERASE"/>
    <property type="match status" value="1"/>
</dbReference>
<evidence type="ECO:0000256" key="3">
    <source>
        <dbReference type="ARBA" id="ARBA00022679"/>
    </source>
</evidence>
<dbReference type="CDD" id="cd03354">
    <property type="entry name" value="LbH_SAT"/>
    <property type="match status" value="1"/>
</dbReference>
<dbReference type="EMBL" id="AEPB01000010">
    <property type="protein sequence ID" value="EGA90829.1"/>
    <property type="molecule type" value="Genomic_DNA"/>
</dbReference>
<dbReference type="SUPFAM" id="SSF51161">
    <property type="entry name" value="Trimeric LpxA-like enzymes"/>
    <property type="match status" value="1"/>
</dbReference>
<accession>E7RDS3</accession>
<dbReference type="Pfam" id="PF00132">
    <property type="entry name" value="Hexapep"/>
    <property type="match status" value="1"/>
</dbReference>
<dbReference type="InterPro" id="IPR011004">
    <property type="entry name" value="Trimer_LpxA-like_sf"/>
</dbReference>
<comment type="caution">
    <text evidence="5">The sequence shown here is derived from an EMBL/GenBank/DDBJ whole genome shotgun (WGS) entry which is preliminary data.</text>
</comment>
<organism evidence="5 6">
    <name type="scientific">Planococcus donghaensis MPA1U2</name>
    <dbReference type="NCBI Taxonomy" id="933115"/>
    <lineage>
        <taxon>Bacteria</taxon>
        <taxon>Bacillati</taxon>
        <taxon>Bacillota</taxon>
        <taxon>Bacilli</taxon>
        <taxon>Bacillales</taxon>
        <taxon>Caryophanaceae</taxon>
        <taxon>Planococcus</taxon>
    </lineage>
</organism>
<evidence type="ECO:0000256" key="4">
    <source>
        <dbReference type="ARBA" id="ARBA00023315"/>
    </source>
</evidence>
<evidence type="ECO:0000313" key="6">
    <source>
        <dbReference type="Proteomes" id="UP000003052"/>
    </source>
</evidence>
<evidence type="ECO:0000256" key="2">
    <source>
        <dbReference type="ARBA" id="ARBA00018522"/>
    </source>
</evidence>
<dbReference type="InterPro" id="IPR045304">
    <property type="entry name" value="LbH_SAT"/>
</dbReference>